<evidence type="ECO:0000256" key="1">
    <source>
        <dbReference type="ARBA" id="ARBA00004123"/>
    </source>
</evidence>
<dbReference type="CDD" id="cd12337">
    <property type="entry name" value="RRM1_SRSF4_like"/>
    <property type="match status" value="1"/>
</dbReference>
<dbReference type="GO" id="GO:0003723">
    <property type="term" value="F:RNA binding"/>
    <property type="evidence" value="ECO:0007669"/>
    <property type="project" value="UniProtKB-UniRule"/>
</dbReference>
<feature type="domain" description="RRM" evidence="6">
    <location>
        <begin position="4"/>
        <end position="75"/>
    </location>
</feature>
<comment type="subcellular location">
    <subcellularLocation>
        <location evidence="1">Nucleus</location>
    </subcellularLocation>
</comment>
<dbReference type="WBParaSite" id="SMUV_0000986301-mRNA-1">
    <property type="protein sequence ID" value="SMUV_0000986301-mRNA-1"/>
    <property type="gene ID" value="SMUV_0000986301"/>
</dbReference>
<dbReference type="SMART" id="SM00360">
    <property type="entry name" value="RRM"/>
    <property type="match status" value="1"/>
</dbReference>
<evidence type="ECO:0000256" key="2">
    <source>
        <dbReference type="ARBA" id="ARBA00022884"/>
    </source>
</evidence>
<evidence type="ECO:0000256" key="3">
    <source>
        <dbReference type="ARBA" id="ARBA00023242"/>
    </source>
</evidence>
<keyword evidence="3" id="KW-0539">Nucleus</keyword>
<protein>
    <submittedName>
        <fullName evidence="8">RRM domain-containing protein</fullName>
    </submittedName>
</protein>
<dbReference type="PANTHER" id="PTHR48038:SF3">
    <property type="entry name" value="SPLICING FACTOR, ARGININE_SERINE-RICH 1-RELATED"/>
    <property type="match status" value="1"/>
</dbReference>
<dbReference type="InterPro" id="IPR012677">
    <property type="entry name" value="Nucleotide-bd_a/b_plait_sf"/>
</dbReference>
<reference evidence="8" key="1">
    <citation type="submission" date="2017-02" db="UniProtKB">
        <authorList>
            <consortium name="WormBaseParasite"/>
        </authorList>
    </citation>
    <scope>IDENTIFICATION</scope>
</reference>
<sequence>MTGARVYIGRLSYRAEERDIERFFRGYGKISEILIKNGYAFVEFCDYRDAEDAVHELHGRTICGDRHIILIVARQLSFRVIVELAKSKPRGWDAARYRARSRSPYRRSRSRSRGRRHSSRRRSRSRKRSSSSSSSESSDTRRRSESPRKDKSDRKKRTRSSSSSSNSPDSRKGRKRSDSSRRGKDSEKRDKRRDRQSSDSESNSQEESDVYKIIVTGFSKQDKVEKVFVTEYGLLVGDYEL</sequence>
<evidence type="ECO:0000256" key="5">
    <source>
        <dbReference type="SAM" id="MobiDB-lite"/>
    </source>
</evidence>
<dbReference type="InterPro" id="IPR000504">
    <property type="entry name" value="RRM_dom"/>
</dbReference>
<evidence type="ECO:0000259" key="6">
    <source>
        <dbReference type="PROSITE" id="PS50102"/>
    </source>
</evidence>
<proteinExistence type="predicted"/>
<accession>A0A0N5AY28</accession>
<dbReference type="Proteomes" id="UP000046393">
    <property type="component" value="Unplaced"/>
</dbReference>
<feature type="region of interest" description="Disordered" evidence="5">
    <location>
        <begin position="93"/>
        <end position="211"/>
    </location>
</feature>
<dbReference type="InterPro" id="IPR035979">
    <property type="entry name" value="RBD_domain_sf"/>
</dbReference>
<dbReference type="AlphaFoldDB" id="A0A0N5AY28"/>
<feature type="compositionally biased region" description="Basic and acidic residues" evidence="5">
    <location>
        <begin position="176"/>
        <end position="198"/>
    </location>
</feature>
<dbReference type="SUPFAM" id="SSF54928">
    <property type="entry name" value="RNA-binding domain, RBD"/>
    <property type="match status" value="1"/>
</dbReference>
<dbReference type="Gene3D" id="3.30.70.330">
    <property type="match status" value="1"/>
</dbReference>
<dbReference type="PANTHER" id="PTHR48038">
    <property type="entry name" value="RIBONUCLEOPROTEIN RB97D"/>
    <property type="match status" value="1"/>
</dbReference>
<dbReference type="PROSITE" id="PS50102">
    <property type="entry name" value="RRM"/>
    <property type="match status" value="1"/>
</dbReference>
<evidence type="ECO:0000256" key="4">
    <source>
        <dbReference type="PROSITE-ProRule" id="PRU00176"/>
    </source>
</evidence>
<evidence type="ECO:0000313" key="8">
    <source>
        <dbReference type="WBParaSite" id="SMUV_0000986301-mRNA-1"/>
    </source>
</evidence>
<dbReference type="GO" id="GO:0005634">
    <property type="term" value="C:nucleus"/>
    <property type="evidence" value="ECO:0007669"/>
    <property type="project" value="UniProtKB-SubCell"/>
</dbReference>
<feature type="compositionally biased region" description="Basic and acidic residues" evidence="5">
    <location>
        <begin position="138"/>
        <end position="153"/>
    </location>
</feature>
<keyword evidence="7" id="KW-1185">Reference proteome</keyword>
<organism evidence="7 8">
    <name type="scientific">Syphacia muris</name>
    <dbReference type="NCBI Taxonomy" id="451379"/>
    <lineage>
        <taxon>Eukaryota</taxon>
        <taxon>Metazoa</taxon>
        <taxon>Ecdysozoa</taxon>
        <taxon>Nematoda</taxon>
        <taxon>Chromadorea</taxon>
        <taxon>Rhabditida</taxon>
        <taxon>Spirurina</taxon>
        <taxon>Oxyuridomorpha</taxon>
        <taxon>Oxyuroidea</taxon>
        <taxon>Oxyuridae</taxon>
        <taxon>Syphacia</taxon>
    </lineage>
</organism>
<keyword evidence="2 4" id="KW-0694">RNA-binding</keyword>
<feature type="compositionally biased region" description="Basic residues" evidence="5">
    <location>
        <begin position="97"/>
        <end position="129"/>
    </location>
</feature>
<name>A0A0N5AY28_9BILA</name>
<dbReference type="Pfam" id="PF00076">
    <property type="entry name" value="RRM_1"/>
    <property type="match status" value="1"/>
</dbReference>
<dbReference type="STRING" id="451379.A0A0N5AY28"/>
<evidence type="ECO:0000313" key="7">
    <source>
        <dbReference type="Proteomes" id="UP000046393"/>
    </source>
</evidence>